<dbReference type="Gene3D" id="3.30.700.10">
    <property type="entry name" value="Glycoprotein, Type 4 Pilin"/>
    <property type="match status" value="1"/>
</dbReference>
<dbReference type="EMBL" id="CP001055">
    <property type="protein sequence ID" value="ACC98479.1"/>
    <property type="molecule type" value="Genomic_DNA"/>
</dbReference>
<name>B2KD83_ELUMP</name>
<comment type="similarity">
    <text evidence="1">Belongs to the N-Me-Phe pilin family.</text>
</comment>
<dbReference type="NCBIfam" id="TIGR02532">
    <property type="entry name" value="IV_pilin_GFxxxE"/>
    <property type="match status" value="1"/>
</dbReference>
<dbReference type="PANTHER" id="PTHR30093">
    <property type="entry name" value="GENERAL SECRETION PATHWAY PROTEIN G"/>
    <property type="match status" value="1"/>
</dbReference>
<dbReference type="HOGENOM" id="CLU_091705_3_0_0"/>
<reference evidence="3 4" key="1">
    <citation type="journal article" date="2009" name="Appl. Environ. Microbiol.">
        <title>Genomic analysis of 'Elusimicrobium minutum,' the first cultivated representative of the phylum 'Elusimicrobia' (formerly termite group 1).</title>
        <authorList>
            <person name="Herlemann D.P.R."/>
            <person name="Geissinger O."/>
            <person name="Ikeda-Ohtsubo W."/>
            <person name="Kunin V."/>
            <person name="Sun H."/>
            <person name="Lapidus A."/>
            <person name="Hugenholtz P."/>
            <person name="Brune A."/>
        </authorList>
    </citation>
    <scope>NUCLEOTIDE SEQUENCE [LARGE SCALE GENOMIC DNA]</scope>
    <source>
        <strain evidence="3 4">Pei191</strain>
    </source>
</reference>
<dbReference type="PANTHER" id="PTHR30093:SF34">
    <property type="entry name" value="PREPILIN PEPTIDASE-DEPENDENT PROTEIN D"/>
    <property type="match status" value="1"/>
</dbReference>
<dbReference type="AlphaFoldDB" id="B2KD83"/>
<dbReference type="InterPro" id="IPR045584">
    <property type="entry name" value="Pilin-like"/>
</dbReference>
<dbReference type="Proteomes" id="UP000001029">
    <property type="component" value="Chromosome"/>
</dbReference>
<dbReference type="InterPro" id="IPR012902">
    <property type="entry name" value="N_methyl_site"/>
</dbReference>
<evidence type="ECO:0000313" key="4">
    <source>
        <dbReference type="Proteomes" id="UP000001029"/>
    </source>
</evidence>
<protein>
    <submittedName>
        <fullName evidence="3">Type II secretion system subunit H, I</fullName>
    </submittedName>
</protein>
<evidence type="ECO:0000256" key="1">
    <source>
        <dbReference type="ARBA" id="ARBA00005233"/>
    </source>
</evidence>
<dbReference type="RefSeq" id="WP_012415094.1">
    <property type="nucleotide sequence ID" value="NC_010644.1"/>
</dbReference>
<gene>
    <name evidence="3" type="ordered locus">Emin_0926</name>
</gene>
<organism evidence="3 4">
    <name type="scientific">Elusimicrobium minutum (strain Pei191)</name>
    <dbReference type="NCBI Taxonomy" id="445932"/>
    <lineage>
        <taxon>Bacteria</taxon>
        <taxon>Pseudomonadati</taxon>
        <taxon>Elusimicrobiota</taxon>
        <taxon>Elusimicrobia</taxon>
        <taxon>Elusimicrobiales</taxon>
        <taxon>Elusimicrobiaceae</taxon>
        <taxon>Elusimicrobium</taxon>
    </lineage>
</organism>
<accession>B2KD83</accession>
<proteinExistence type="inferred from homology"/>
<sequence length="171" mass="18497">MKKGFTLIELLVVVLIIGILAAIALPQYNKAVEKSRAVEMLSNLSSLKKSVDIFFMEGGDIDHLDIESLSIEIPGAKISGSTGLNKIETRNFIYRVGRASDSTGSPIVTATRVRNSNTLYLAMQLTPPTHSCHNTCCWYTAANESLCKAIGFTETAAQSCSITSLGCSKYK</sequence>
<keyword evidence="2" id="KW-0488">Methylation</keyword>
<keyword evidence="4" id="KW-1185">Reference proteome</keyword>
<dbReference type="KEGG" id="emi:Emin_0926"/>
<evidence type="ECO:0000313" key="3">
    <source>
        <dbReference type="EMBL" id="ACC98479.1"/>
    </source>
</evidence>
<dbReference type="InterPro" id="IPR000983">
    <property type="entry name" value="Bac_GSPG_pilin"/>
</dbReference>
<dbReference type="GO" id="GO:0015628">
    <property type="term" value="P:protein secretion by the type II secretion system"/>
    <property type="evidence" value="ECO:0007669"/>
    <property type="project" value="InterPro"/>
</dbReference>
<evidence type="ECO:0000256" key="2">
    <source>
        <dbReference type="ARBA" id="ARBA00022481"/>
    </source>
</evidence>
<dbReference type="GO" id="GO:0015627">
    <property type="term" value="C:type II protein secretion system complex"/>
    <property type="evidence" value="ECO:0007669"/>
    <property type="project" value="InterPro"/>
</dbReference>
<dbReference type="Pfam" id="PF07963">
    <property type="entry name" value="N_methyl"/>
    <property type="match status" value="1"/>
</dbReference>
<dbReference type="SUPFAM" id="SSF54523">
    <property type="entry name" value="Pili subunits"/>
    <property type="match status" value="1"/>
</dbReference>
<dbReference type="PROSITE" id="PS00409">
    <property type="entry name" value="PROKAR_NTER_METHYL"/>
    <property type="match status" value="1"/>
</dbReference>
<dbReference type="PRINTS" id="PR00813">
    <property type="entry name" value="BCTERIALGSPG"/>
</dbReference>